<sequence length="125" mass="13817">MKVSPFPTPSLPQNQYEKRGKFTPPTSTLICSGDADRGVPTWLASEKSGSRLGSSEGYYDLFLKNYQELTKKRRWKQPLLIGLSYSVQIMEEGAMPVTPFDIPVDALVSPAGFTPTSTAALRRCD</sequence>
<dbReference type="PANTHER" id="PTHR23407:SF10">
    <property type="entry name" value="5-FORMYLTETRAHYDROFOLATE CYCLO-LIGASE, MITOCHONDRIAL-LIKE ISOFORM X1"/>
    <property type="match status" value="1"/>
</dbReference>
<gene>
    <name evidence="3" type="primary">LOC110424407</name>
</gene>
<dbReference type="AlphaFoldDB" id="A0A6J1B622"/>
<keyword evidence="2" id="KW-1185">Reference proteome</keyword>
<dbReference type="Gene3D" id="3.40.50.10420">
    <property type="entry name" value="NagB/RpiA/CoA transferase-like"/>
    <property type="match status" value="1"/>
</dbReference>
<dbReference type="InterPro" id="IPR037171">
    <property type="entry name" value="NagB/RpiA_transferase-like"/>
</dbReference>
<dbReference type="GO" id="GO:0035999">
    <property type="term" value="P:tetrahydrofolate interconversion"/>
    <property type="evidence" value="ECO:0007669"/>
    <property type="project" value="TreeGrafter"/>
</dbReference>
<feature type="compositionally biased region" description="Pro residues" evidence="1">
    <location>
        <begin position="1"/>
        <end position="10"/>
    </location>
</feature>
<dbReference type="GO" id="GO:0005739">
    <property type="term" value="C:mitochondrion"/>
    <property type="evidence" value="ECO:0007669"/>
    <property type="project" value="TreeGrafter"/>
</dbReference>
<dbReference type="GO" id="GO:0030272">
    <property type="term" value="F:5-formyltetrahydrofolate cyclo-ligase activity"/>
    <property type="evidence" value="ECO:0007669"/>
    <property type="project" value="TreeGrafter"/>
</dbReference>
<dbReference type="InterPro" id="IPR002698">
    <property type="entry name" value="FTHF_cligase"/>
</dbReference>
<dbReference type="InterPro" id="IPR024185">
    <property type="entry name" value="FTHF_cligase-like_sf"/>
</dbReference>
<evidence type="ECO:0000256" key="1">
    <source>
        <dbReference type="SAM" id="MobiDB-lite"/>
    </source>
</evidence>
<evidence type="ECO:0000313" key="3">
    <source>
        <dbReference type="RefSeq" id="XP_021294636.1"/>
    </source>
</evidence>
<organism evidence="2 3">
    <name type="scientific">Herrania umbratica</name>
    <dbReference type="NCBI Taxonomy" id="108875"/>
    <lineage>
        <taxon>Eukaryota</taxon>
        <taxon>Viridiplantae</taxon>
        <taxon>Streptophyta</taxon>
        <taxon>Embryophyta</taxon>
        <taxon>Tracheophyta</taxon>
        <taxon>Spermatophyta</taxon>
        <taxon>Magnoliopsida</taxon>
        <taxon>eudicotyledons</taxon>
        <taxon>Gunneridae</taxon>
        <taxon>Pentapetalae</taxon>
        <taxon>rosids</taxon>
        <taxon>malvids</taxon>
        <taxon>Malvales</taxon>
        <taxon>Malvaceae</taxon>
        <taxon>Byttnerioideae</taxon>
        <taxon>Herrania</taxon>
    </lineage>
</organism>
<dbReference type="GeneID" id="110424407"/>
<dbReference type="Proteomes" id="UP000504621">
    <property type="component" value="Unplaced"/>
</dbReference>
<evidence type="ECO:0000313" key="2">
    <source>
        <dbReference type="Proteomes" id="UP000504621"/>
    </source>
</evidence>
<proteinExistence type="predicted"/>
<dbReference type="Pfam" id="PF01812">
    <property type="entry name" value="5-FTHF_cyc-lig"/>
    <property type="match status" value="1"/>
</dbReference>
<feature type="region of interest" description="Disordered" evidence="1">
    <location>
        <begin position="1"/>
        <end position="25"/>
    </location>
</feature>
<dbReference type="OrthoDB" id="2015992at2759"/>
<dbReference type="RefSeq" id="XP_021294636.1">
    <property type="nucleotide sequence ID" value="XM_021438961.1"/>
</dbReference>
<dbReference type="PANTHER" id="PTHR23407">
    <property type="entry name" value="ATPASE INHIBITOR/5-FORMYLTETRAHYDROFOLATE CYCLO-LIGASE"/>
    <property type="match status" value="1"/>
</dbReference>
<dbReference type="SUPFAM" id="SSF100950">
    <property type="entry name" value="NagB/RpiA/CoA transferase-like"/>
    <property type="match status" value="1"/>
</dbReference>
<accession>A0A6J1B622</accession>
<name>A0A6J1B622_9ROSI</name>
<reference evidence="3" key="1">
    <citation type="submission" date="2025-08" db="UniProtKB">
        <authorList>
            <consortium name="RefSeq"/>
        </authorList>
    </citation>
    <scope>IDENTIFICATION</scope>
    <source>
        <tissue evidence="3">Leaf</tissue>
    </source>
</reference>
<dbReference type="GO" id="GO:0009396">
    <property type="term" value="P:folic acid-containing compound biosynthetic process"/>
    <property type="evidence" value="ECO:0007669"/>
    <property type="project" value="TreeGrafter"/>
</dbReference>
<protein>
    <submittedName>
        <fullName evidence="3">5-formyltetrahydrofolate cyclo-ligase, mitochondrial-like</fullName>
    </submittedName>
</protein>